<dbReference type="OrthoDB" id="7030114at2"/>
<dbReference type="Proteomes" id="UP000245379">
    <property type="component" value="Unassembled WGS sequence"/>
</dbReference>
<dbReference type="EMBL" id="QGNZ01000001">
    <property type="protein sequence ID" value="PWS28725.1"/>
    <property type="molecule type" value="Genomic_DNA"/>
</dbReference>
<reference evidence="1 2" key="1">
    <citation type="submission" date="2018-05" db="EMBL/GenBank/DDBJ databases">
        <title>Pedobacter paludis sp. nov., isolated from wetland soil.</title>
        <authorList>
            <person name="Zhang Y."/>
            <person name="Wang G."/>
        </authorList>
    </citation>
    <scope>NUCLEOTIDE SEQUENCE [LARGE SCALE GENOMIC DNA]</scope>
    <source>
        <strain evidence="1 2">KCTC22721</strain>
    </source>
</reference>
<organism evidence="1 2">
    <name type="scientific">Pedobacter yonginense</name>
    <dbReference type="NCBI Taxonomy" id="651869"/>
    <lineage>
        <taxon>Bacteria</taxon>
        <taxon>Pseudomonadati</taxon>
        <taxon>Bacteroidota</taxon>
        <taxon>Sphingobacteriia</taxon>
        <taxon>Sphingobacteriales</taxon>
        <taxon>Sphingobacteriaceae</taxon>
        <taxon>Pedobacter</taxon>
    </lineage>
</organism>
<dbReference type="AlphaFoldDB" id="A0A317EQR3"/>
<protein>
    <submittedName>
        <fullName evidence="1">DUF3606 domain-containing protein</fullName>
    </submittedName>
</protein>
<dbReference type="Pfam" id="PF12244">
    <property type="entry name" value="DUF3606"/>
    <property type="match status" value="1"/>
</dbReference>
<accession>A0A317EQR3</accession>
<dbReference type="RefSeq" id="WP_109924155.1">
    <property type="nucleotide sequence ID" value="NZ_QGNZ01000001.1"/>
</dbReference>
<dbReference type="InterPro" id="IPR022037">
    <property type="entry name" value="DUF3606"/>
</dbReference>
<sequence>MDNKSKKGVEDRENININESYEVDYWSNKFGVSKDKLKATVQIVGTSSKEVEKYLTK</sequence>
<name>A0A317EQR3_9SPHI</name>
<keyword evidence="2" id="KW-1185">Reference proteome</keyword>
<evidence type="ECO:0000313" key="2">
    <source>
        <dbReference type="Proteomes" id="UP000245379"/>
    </source>
</evidence>
<evidence type="ECO:0000313" key="1">
    <source>
        <dbReference type="EMBL" id="PWS28725.1"/>
    </source>
</evidence>
<comment type="caution">
    <text evidence="1">The sequence shown here is derived from an EMBL/GenBank/DDBJ whole genome shotgun (WGS) entry which is preliminary data.</text>
</comment>
<proteinExistence type="predicted"/>
<gene>
    <name evidence="1" type="ORF">DHW03_02460</name>
</gene>